<proteinExistence type="predicted"/>
<reference evidence="1" key="1">
    <citation type="submission" date="2021-11" db="EMBL/GenBank/DDBJ databases">
        <authorList>
            <person name="Qingchun L."/>
            <person name="Dong Z."/>
            <person name="Zongwei Q."/>
            <person name="Jia Z."/>
            <person name="Duotao L."/>
        </authorList>
    </citation>
    <scope>NUCLEOTIDE SEQUENCE</scope>
    <source>
        <strain evidence="1">WLY-B-L2</strain>
    </source>
</reference>
<evidence type="ECO:0000313" key="2">
    <source>
        <dbReference type="Proteomes" id="UP001165422"/>
    </source>
</evidence>
<comment type="caution">
    <text evidence="1">The sequence shown here is derived from an EMBL/GenBank/DDBJ whole genome shotgun (WGS) entry which is preliminary data.</text>
</comment>
<evidence type="ECO:0000313" key="1">
    <source>
        <dbReference type="EMBL" id="MCC9294362.1"/>
    </source>
</evidence>
<name>A0ABS8N3J9_9CLOT</name>
<sequence>MDKENLKQEILDILEKHNYISRLSECPMTTLRFLLKIDDAHLDASLIYDALCELQEEDKVIKSFEPFAGDLNMKINASRWYLKQQGKEESPKKSID</sequence>
<keyword evidence="2" id="KW-1185">Reference proteome</keyword>
<gene>
    <name evidence="1" type="ORF">LN736_05670</name>
</gene>
<dbReference type="RefSeq" id="WP_229981167.1">
    <property type="nucleotide sequence ID" value="NZ_JAJJPB010000004.1"/>
</dbReference>
<organism evidence="1 2">
    <name type="scientific">Clostridium aromativorans</name>
    <dbReference type="NCBI Taxonomy" id="2836848"/>
    <lineage>
        <taxon>Bacteria</taxon>
        <taxon>Bacillati</taxon>
        <taxon>Bacillota</taxon>
        <taxon>Clostridia</taxon>
        <taxon>Eubacteriales</taxon>
        <taxon>Clostridiaceae</taxon>
        <taxon>Clostridium</taxon>
    </lineage>
</organism>
<protein>
    <submittedName>
        <fullName evidence="1">Uncharacterized protein</fullName>
    </submittedName>
</protein>
<accession>A0ABS8N3J9</accession>
<dbReference type="Proteomes" id="UP001165422">
    <property type="component" value="Unassembled WGS sequence"/>
</dbReference>
<dbReference type="EMBL" id="JAJJPB010000004">
    <property type="protein sequence ID" value="MCC9294362.1"/>
    <property type="molecule type" value="Genomic_DNA"/>
</dbReference>